<comment type="caution">
    <text evidence="12">The sequence shown here is derived from an EMBL/GenBank/DDBJ whole genome shotgun (WGS) entry which is preliminary data.</text>
</comment>
<comment type="catalytic activity">
    <reaction evidence="1">
        <text>ATP + protein L-histidine = ADP + protein N-phospho-L-histidine.</text>
        <dbReference type="EC" id="2.7.13.3"/>
    </reaction>
</comment>
<keyword evidence="9" id="KW-1133">Transmembrane helix</keyword>
<keyword evidence="3" id="KW-0597">Phosphoprotein</keyword>
<evidence type="ECO:0000256" key="9">
    <source>
        <dbReference type="SAM" id="Phobius"/>
    </source>
</evidence>
<dbReference type="AlphaFoldDB" id="A0A7J5BWP9"/>
<dbReference type="PANTHER" id="PTHR24421:SF10">
    <property type="entry name" value="NITRATE_NITRITE SENSOR PROTEIN NARQ"/>
    <property type="match status" value="1"/>
</dbReference>
<evidence type="ECO:0000256" key="1">
    <source>
        <dbReference type="ARBA" id="ARBA00000085"/>
    </source>
</evidence>
<dbReference type="Gene3D" id="3.30.565.10">
    <property type="entry name" value="Histidine kinase-like ATPase, C-terminal domain"/>
    <property type="match status" value="1"/>
</dbReference>
<dbReference type="GO" id="GO:0016020">
    <property type="term" value="C:membrane"/>
    <property type="evidence" value="ECO:0007669"/>
    <property type="project" value="InterPro"/>
</dbReference>
<keyword evidence="7" id="KW-0067">ATP-binding</keyword>
<dbReference type="InterPro" id="IPR003594">
    <property type="entry name" value="HATPase_dom"/>
</dbReference>
<evidence type="ECO:0000256" key="6">
    <source>
        <dbReference type="ARBA" id="ARBA00022777"/>
    </source>
</evidence>
<dbReference type="Gene3D" id="1.20.5.1930">
    <property type="match status" value="1"/>
</dbReference>
<sequence length="317" mass="33663">MPGMRPRGRRLLALLAVDSVTGLLGAAILTLVSLGLIVTWQMLVGATTHGPVPIFDAAPGTVTWVTVAGYALPGALLLFPAASGLAGTAWLDRLTWWTFARPGVDELTREVARLHGTLDEVVAAVDAERRRIERDLHDGVRQRIVALSILLARAERADGTGDAHERRALQRRAREEAQSVLDDLRAVAWRTYPAMLVRDGLPATLEALRDRTVTPVHLHLEAHGLAHHATEAAAYFIVSEAVTNVVKHANASRIDVHVTRRGTRLVVVVWDDGTGGADPGGPGLSGIAARAAARGGRLHVGSPPGGPTTIEAVLPCA</sequence>
<dbReference type="CDD" id="cd16917">
    <property type="entry name" value="HATPase_UhpB-NarQ-NarX-like"/>
    <property type="match status" value="1"/>
</dbReference>
<feature type="transmembrane region" description="Helical" evidence="9">
    <location>
        <begin position="63"/>
        <end position="91"/>
    </location>
</feature>
<keyword evidence="13" id="KW-1185">Reference proteome</keyword>
<proteinExistence type="predicted"/>
<dbReference type="EC" id="2.7.13.3" evidence="2"/>
<evidence type="ECO:0000256" key="3">
    <source>
        <dbReference type="ARBA" id="ARBA00022553"/>
    </source>
</evidence>
<keyword evidence="5" id="KW-0547">Nucleotide-binding</keyword>
<dbReference type="Pfam" id="PF02518">
    <property type="entry name" value="HATPase_c"/>
    <property type="match status" value="1"/>
</dbReference>
<dbReference type="Proteomes" id="UP000467240">
    <property type="component" value="Unassembled WGS sequence"/>
</dbReference>
<dbReference type="SUPFAM" id="SSF55874">
    <property type="entry name" value="ATPase domain of HSP90 chaperone/DNA topoisomerase II/histidine kinase"/>
    <property type="match status" value="1"/>
</dbReference>
<dbReference type="EMBL" id="WBJZ01000007">
    <property type="protein sequence ID" value="KAB1657981.1"/>
    <property type="molecule type" value="Genomic_DNA"/>
</dbReference>
<dbReference type="GO" id="GO:0005524">
    <property type="term" value="F:ATP binding"/>
    <property type="evidence" value="ECO:0007669"/>
    <property type="project" value="UniProtKB-KW"/>
</dbReference>
<evidence type="ECO:0000313" key="13">
    <source>
        <dbReference type="Proteomes" id="UP000467240"/>
    </source>
</evidence>
<dbReference type="GO" id="GO:0000155">
    <property type="term" value="F:phosphorelay sensor kinase activity"/>
    <property type="evidence" value="ECO:0007669"/>
    <property type="project" value="InterPro"/>
</dbReference>
<keyword evidence="9" id="KW-0472">Membrane</keyword>
<name>A0A7J5BWP9_9MICO</name>
<gene>
    <name evidence="12" type="ORF">F8O01_06840</name>
</gene>
<keyword evidence="9" id="KW-0812">Transmembrane</keyword>
<feature type="domain" description="Histidine kinase/HSP90-like ATPase" evidence="10">
    <location>
        <begin position="233"/>
        <end position="315"/>
    </location>
</feature>
<accession>A0A7J5BWP9</accession>
<evidence type="ECO:0000256" key="2">
    <source>
        <dbReference type="ARBA" id="ARBA00012438"/>
    </source>
</evidence>
<evidence type="ECO:0000256" key="8">
    <source>
        <dbReference type="ARBA" id="ARBA00023012"/>
    </source>
</evidence>
<organism evidence="12 13">
    <name type="scientific">Pseudoclavibacter chungangensis</name>
    <dbReference type="NCBI Taxonomy" id="587635"/>
    <lineage>
        <taxon>Bacteria</taxon>
        <taxon>Bacillati</taxon>
        <taxon>Actinomycetota</taxon>
        <taxon>Actinomycetes</taxon>
        <taxon>Micrococcales</taxon>
        <taxon>Microbacteriaceae</taxon>
        <taxon>Pseudoclavibacter</taxon>
    </lineage>
</organism>
<evidence type="ECO:0000256" key="4">
    <source>
        <dbReference type="ARBA" id="ARBA00022679"/>
    </source>
</evidence>
<dbReference type="InterPro" id="IPR050482">
    <property type="entry name" value="Sensor_HK_TwoCompSys"/>
</dbReference>
<keyword evidence="4" id="KW-0808">Transferase</keyword>
<protein>
    <recommendedName>
        <fullName evidence="2">histidine kinase</fullName>
        <ecNumber evidence="2">2.7.13.3</ecNumber>
    </recommendedName>
</protein>
<dbReference type="OrthoDB" id="5242012at2"/>
<reference evidence="12 13" key="1">
    <citation type="submission" date="2019-09" db="EMBL/GenBank/DDBJ databases">
        <title>Phylogeny of genus Pseudoclavibacter and closely related genus.</title>
        <authorList>
            <person name="Li Y."/>
        </authorList>
    </citation>
    <scope>NUCLEOTIDE SEQUENCE [LARGE SCALE GENOMIC DNA]</scope>
    <source>
        <strain evidence="12 13">DSM 23821</strain>
    </source>
</reference>
<feature type="transmembrane region" description="Helical" evidence="9">
    <location>
        <begin position="12"/>
        <end position="43"/>
    </location>
</feature>
<dbReference type="Pfam" id="PF07730">
    <property type="entry name" value="HisKA_3"/>
    <property type="match status" value="1"/>
</dbReference>
<evidence type="ECO:0000256" key="7">
    <source>
        <dbReference type="ARBA" id="ARBA00022840"/>
    </source>
</evidence>
<dbReference type="InterPro" id="IPR036890">
    <property type="entry name" value="HATPase_C_sf"/>
</dbReference>
<evidence type="ECO:0000259" key="10">
    <source>
        <dbReference type="Pfam" id="PF02518"/>
    </source>
</evidence>
<keyword evidence="8" id="KW-0902">Two-component regulatory system</keyword>
<dbReference type="InterPro" id="IPR011712">
    <property type="entry name" value="Sig_transdc_His_kin_sub3_dim/P"/>
</dbReference>
<evidence type="ECO:0000256" key="5">
    <source>
        <dbReference type="ARBA" id="ARBA00022741"/>
    </source>
</evidence>
<keyword evidence="6 12" id="KW-0418">Kinase</keyword>
<evidence type="ECO:0000313" key="12">
    <source>
        <dbReference type="EMBL" id="KAB1657981.1"/>
    </source>
</evidence>
<evidence type="ECO:0000259" key="11">
    <source>
        <dbReference type="Pfam" id="PF07730"/>
    </source>
</evidence>
<dbReference type="GO" id="GO:0046983">
    <property type="term" value="F:protein dimerization activity"/>
    <property type="evidence" value="ECO:0007669"/>
    <property type="project" value="InterPro"/>
</dbReference>
<dbReference type="PANTHER" id="PTHR24421">
    <property type="entry name" value="NITRATE/NITRITE SENSOR PROTEIN NARX-RELATED"/>
    <property type="match status" value="1"/>
</dbReference>
<feature type="domain" description="Signal transduction histidine kinase subgroup 3 dimerisation and phosphoacceptor" evidence="11">
    <location>
        <begin position="128"/>
        <end position="193"/>
    </location>
</feature>